<comment type="caution">
    <text evidence="2">The sequence shown here is derived from an EMBL/GenBank/DDBJ whole genome shotgun (WGS) entry which is preliminary data.</text>
</comment>
<keyword evidence="3" id="KW-1185">Reference proteome</keyword>
<evidence type="ECO:0000313" key="3">
    <source>
        <dbReference type="Proteomes" id="UP001314229"/>
    </source>
</evidence>
<dbReference type="Proteomes" id="UP001314229">
    <property type="component" value="Unassembled WGS sequence"/>
</dbReference>
<reference evidence="2 3" key="1">
    <citation type="submission" date="2024-01" db="EMBL/GenBank/DDBJ databases">
        <authorList>
            <person name="Alioto T."/>
            <person name="Alioto T."/>
            <person name="Gomez Garrido J."/>
        </authorList>
    </citation>
    <scope>NUCLEOTIDE SEQUENCE [LARGE SCALE GENOMIC DNA]</scope>
</reference>
<dbReference type="AlphaFoldDB" id="A0AAV1PLR4"/>
<organism evidence="2 3">
    <name type="scientific">Scomber scombrus</name>
    <name type="common">Atlantic mackerel</name>
    <name type="synonym">Scomber vernalis</name>
    <dbReference type="NCBI Taxonomy" id="13677"/>
    <lineage>
        <taxon>Eukaryota</taxon>
        <taxon>Metazoa</taxon>
        <taxon>Chordata</taxon>
        <taxon>Craniata</taxon>
        <taxon>Vertebrata</taxon>
        <taxon>Euteleostomi</taxon>
        <taxon>Actinopterygii</taxon>
        <taxon>Neopterygii</taxon>
        <taxon>Teleostei</taxon>
        <taxon>Neoteleostei</taxon>
        <taxon>Acanthomorphata</taxon>
        <taxon>Pelagiaria</taxon>
        <taxon>Scombriformes</taxon>
        <taxon>Scombridae</taxon>
        <taxon>Scomber</taxon>
    </lineage>
</organism>
<sequence>MQVMDVTTALDTSYKAFKATCPVLQEQRRGPGPTAIAPDTERLTDSPEFMIGNNGSSSGSRSLCESYLKVISHTCREFTFSNRTFCAGPHVID</sequence>
<dbReference type="EMBL" id="CAWUFR010000212">
    <property type="protein sequence ID" value="CAK6972747.1"/>
    <property type="molecule type" value="Genomic_DNA"/>
</dbReference>
<name>A0AAV1PLR4_SCOSC</name>
<proteinExistence type="predicted"/>
<evidence type="ECO:0000313" key="2">
    <source>
        <dbReference type="EMBL" id="CAK6972747.1"/>
    </source>
</evidence>
<feature type="region of interest" description="Disordered" evidence="1">
    <location>
        <begin position="27"/>
        <end position="60"/>
    </location>
</feature>
<accession>A0AAV1PLR4</accession>
<gene>
    <name evidence="2" type="ORF">FSCOSCO3_A028868</name>
</gene>
<feature type="non-terminal residue" evidence="2">
    <location>
        <position position="93"/>
    </location>
</feature>
<protein>
    <submittedName>
        <fullName evidence="2">Uncharacterized protein</fullName>
    </submittedName>
</protein>
<evidence type="ECO:0000256" key="1">
    <source>
        <dbReference type="SAM" id="MobiDB-lite"/>
    </source>
</evidence>